<dbReference type="PANTHER" id="PTHR47356">
    <property type="entry name" value="FAD-DEPENDENT MONOOXYGENASE ASQG-RELATED"/>
    <property type="match status" value="1"/>
</dbReference>
<comment type="similarity">
    <text evidence="3">Belongs to the paxM FAD-dependent monooxygenase family.</text>
</comment>
<evidence type="ECO:0000256" key="3">
    <source>
        <dbReference type="ARBA" id="ARBA00007992"/>
    </source>
</evidence>
<keyword evidence="7" id="KW-0812">Transmembrane</keyword>
<evidence type="ECO:0000313" key="9">
    <source>
        <dbReference type="EMBL" id="KAK8008946.1"/>
    </source>
</evidence>
<evidence type="ECO:0000313" key="10">
    <source>
        <dbReference type="Proteomes" id="UP001396898"/>
    </source>
</evidence>
<evidence type="ECO:0000256" key="2">
    <source>
        <dbReference type="ARBA" id="ARBA00005179"/>
    </source>
</evidence>
<keyword evidence="7" id="KW-1133">Transmembrane helix</keyword>
<evidence type="ECO:0000256" key="7">
    <source>
        <dbReference type="SAM" id="Phobius"/>
    </source>
</evidence>
<dbReference type="Pfam" id="PF01494">
    <property type="entry name" value="FAD_binding_3"/>
    <property type="match status" value="1"/>
</dbReference>
<sequence>MSGYRRHNILSRKGGSCGTNSTAYNLSCLYTGVVRPPVPVGSRVGSSRGRYAAARLLALRQLQGFAEVAAVMSTMKEFRVIVVGGGLVGLLAAHILAKSEIDFVLLEQRDSLFPEHGASIGIYPHTVRVFDQLGLLEPLRKIWSPLTRKLVITHSGYIFKDHPRFTWMGVNHGHPFAMVHRTDLLRCLYDTLDNDVKKRVYTNKQVADVQVLDESCEVRCSDGTAERGSLIIGADGNSSRVRRQMRNQRQLEQPLLPLVMSERPFVASFTLLYGSVPLLPSMPGGTSWEAHGTGMSTALFVGKERAWFFWYEKRAFTTHGQTPAKFSKENEARFVSKWAHVHITDKLRLKDVYEARQSSGMTLVEEGVVEHRFSKRIVLVGDSAAKVTPNLAFGFNGGVQGLVALMNGLHGLVRGQNVTQPSTAELDTVFQMYQDQALALSRLLVNVSGKSLRATTWDTWGSWVMDRYVSGVTGADWRRYNQQFAPMIAQSLVLDFLSEENLPYGKMGWEYHPEMAVDKQD</sequence>
<evidence type="ECO:0000256" key="1">
    <source>
        <dbReference type="ARBA" id="ARBA00001974"/>
    </source>
</evidence>
<dbReference type="InterPro" id="IPR036188">
    <property type="entry name" value="FAD/NAD-bd_sf"/>
</dbReference>
<keyword evidence="7" id="KW-0472">Membrane</keyword>
<comment type="pathway">
    <text evidence="2">Secondary metabolite biosynthesis.</text>
</comment>
<dbReference type="SUPFAM" id="SSF51905">
    <property type="entry name" value="FAD/NAD(P)-binding domain"/>
    <property type="match status" value="1"/>
</dbReference>
<protein>
    <recommendedName>
        <fullName evidence="8">FAD-binding domain-containing protein</fullName>
    </recommendedName>
</protein>
<dbReference type="InterPro" id="IPR050562">
    <property type="entry name" value="FAD_mOase_fung"/>
</dbReference>
<feature type="transmembrane region" description="Helical" evidence="7">
    <location>
        <begin position="78"/>
        <end position="97"/>
    </location>
</feature>
<evidence type="ECO:0000256" key="6">
    <source>
        <dbReference type="ARBA" id="ARBA00023002"/>
    </source>
</evidence>
<organism evidence="9 10">
    <name type="scientific">Apiospora marii</name>
    <dbReference type="NCBI Taxonomy" id="335849"/>
    <lineage>
        <taxon>Eukaryota</taxon>
        <taxon>Fungi</taxon>
        <taxon>Dikarya</taxon>
        <taxon>Ascomycota</taxon>
        <taxon>Pezizomycotina</taxon>
        <taxon>Sordariomycetes</taxon>
        <taxon>Xylariomycetidae</taxon>
        <taxon>Amphisphaeriales</taxon>
        <taxon>Apiosporaceae</taxon>
        <taxon>Apiospora</taxon>
    </lineage>
</organism>
<name>A0ABR1REE8_9PEZI</name>
<dbReference type="PRINTS" id="PR00420">
    <property type="entry name" value="RNGMNOXGNASE"/>
</dbReference>
<evidence type="ECO:0000256" key="5">
    <source>
        <dbReference type="ARBA" id="ARBA00022827"/>
    </source>
</evidence>
<gene>
    <name evidence="9" type="ORF">PG991_011497</name>
</gene>
<feature type="domain" description="FAD-binding" evidence="8">
    <location>
        <begin position="78"/>
        <end position="417"/>
    </location>
</feature>
<dbReference type="PANTHER" id="PTHR47356:SF2">
    <property type="entry name" value="FAD-BINDING DOMAIN-CONTAINING PROTEIN-RELATED"/>
    <property type="match status" value="1"/>
</dbReference>
<dbReference type="Proteomes" id="UP001396898">
    <property type="component" value="Unassembled WGS sequence"/>
</dbReference>
<accession>A0ABR1REE8</accession>
<comment type="caution">
    <text evidence="9">The sequence shown here is derived from an EMBL/GenBank/DDBJ whole genome shotgun (WGS) entry which is preliminary data.</text>
</comment>
<dbReference type="Gene3D" id="3.50.50.60">
    <property type="entry name" value="FAD/NAD(P)-binding domain"/>
    <property type="match status" value="1"/>
</dbReference>
<keyword evidence="10" id="KW-1185">Reference proteome</keyword>
<dbReference type="InterPro" id="IPR002938">
    <property type="entry name" value="FAD-bd"/>
</dbReference>
<proteinExistence type="inferred from homology"/>
<comment type="cofactor">
    <cofactor evidence="1">
        <name>FAD</name>
        <dbReference type="ChEBI" id="CHEBI:57692"/>
    </cofactor>
</comment>
<keyword evidence="5" id="KW-0274">FAD</keyword>
<evidence type="ECO:0000256" key="4">
    <source>
        <dbReference type="ARBA" id="ARBA00022630"/>
    </source>
</evidence>
<keyword evidence="4" id="KW-0285">Flavoprotein</keyword>
<reference evidence="9 10" key="1">
    <citation type="submission" date="2023-01" db="EMBL/GenBank/DDBJ databases">
        <title>Analysis of 21 Apiospora genomes using comparative genomics revels a genus with tremendous synthesis potential of carbohydrate active enzymes and secondary metabolites.</title>
        <authorList>
            <person name="Sorensen T."/>
        </authorList>
    </citation>
    <scope>NUCLEOTIDE SEQUENCE [LARGE SCALE GENOMIC DNA]</scope>
    <source>
        <strain evidence="9 10">CBS 20057</strain>
    </source>
</reference>
<dbReference type="EMBL" id="JAQQWI010000016">
    <property type="protein sequence ID" value="KAK8008946.1"/>
    <property type="molecule type" value="Genomic_DNA"/>
</dbReference>
<keyword evidence="6" id="KW-0560">Oxidoreductase</keyword>
<evidence type="ECO:0000259" key="8">
    <source>
        <dbReference type="Pfam" id="PF01494"/>
    </source>
</evidence>